<name>A0A832MJ32_UNCEI</name>
<dbReference type="GO" id="GO:0016787">
    <property type="term" value="F:hydrolase activity"/>
    <property type="evidence" value="ECO:0007669"/>
    <property type="project" value="InterPro"/>
</dbReference>
<feature type="domain" description="Calcineurin-like phosphoesterase" evidence="2">
    <location>
        <begin position="169"/>
        <end position="355"/>
    </location>
</feature>
<sequence>MPRAPRRAVAGRAASGALAAAALAVCAALAAGCAPRGAYGGARPAPGALMAFAGGPSPLPAPTGAPAPRAVIEGADPARHHLGRLVPARDEGAVTVLVYGDNRPGFRTEAGSPFFPALKHPARDGAAGLARAAVALPLFLVNAFVPALDGPRDLVSLVTRRPRGGGEAAVLRALSREDSAALVVSTGDLVREGDRGRLWEDFARRHAALRARVPYVAAPGNHERTDLAAGDASWREVMGPTPAPGRYWWTLDVPAADARFVFLDTNVLADPGDRREAAREEALAEAMLAWADSALAAPRALTFVVLHHPLVTAGTYADDWRPREPGAPAARRRARLLEQFARHGVDAVFAGHEHLYQRVWLARPDGGGFWHVTTGGGGSPLYAPHPAARDAALAGAWPAGLRPERATVRAERAHHYLRLVLPRGGGGARFDVVRVRGGRGETLESVTIGRPEAR</sequence>
<feature type="signal peptide" evidence="1">
    <location>
        <begin position="1"/>
        <end position="30"/>
    </location>
</feature>
<organism evidence="3">
    <name type="scientific">Eiseniibacteriota bacterium</name>
    <dbReference type="NCBI Taxonomy" id="2212470"/>
    <lineage>
        <taxon>Bacteria</taxon>
        <taxon>Candidatus Eiseniibacteriota</taxon>
    </lineage>
</organism>
<dbReference type="EMBL" id="DSQF01000004">
    <property type="protein sequence ID" value="HGZ42427.1"/>
    <property type="molecule type" value="Genomic_DNA"/>
</dbReference>
<dbReference type="InterPro" id="IPR029052">
    <property type="entry name" value="Metallo-depent_PP-like"/>
</dbReference>
<gene>
    <name evidence="3" type="ORF">ENR23_03190</name>
</gene>
<evidence type="ECO:0000256" key="1">
    <source>
        <dbReference type="SAM" id="SignalP"/>
    </source>
</evidence>
<dbReference type="PANTHER" id="PTHR43143">
    <property type="entry name" value="METALLOPHOSPHOESTERASE, CALCINEURIN SUPERFAMILY"/>
    <property type="match status" value="1"/>
</dbReference>
<evidence type="ECO:0000313" key="3">
    <source>
        <dbReference type="EMBL" id="HGZ42427.1"/>
    </source>
</evidence>
<accession>A0A832MJ32</accession>
<proteinExistence type="predicted"/>
<dbReference type="Gene3D" id="3.60.21.10">
    <property type="match status" value="1"/>
</dbReference>
<dbReference type="PANTHER" id="PTHR43143:SF1">
    <property type="entry name" value="SERINE_THREONINE-PROTEIN PHOSPHATASE CPPED1"/>
    <property type="match status" value="1"/>
</dbReference>
<feature type="chain" id="PRO_5033003400" description="Calcineurin-like phosphoesterase domain-containing protein" evidence="1">
    <location>
        <begin position="31"/>
        <end position="454"/>
    </location>
</feature>
<comment type="caution">
    <text evidence="3">The sequence shown here is derived from an EMBL/GenBank/DDBJ whole genome shotgun (WGS) entry which is preliminary data.</text>
</comment>
<dbReference type="SUPFAM" id="SSF56300">
    <property type="entry name" value="Metallo-dependent phosphatases"/>
    <property type="match status" value="1"/>
</dbReference>
<protein>
    <recommendedName>
        <fullName evidence="2">Calcineurin-like phosphoesterase domain-containing protein</fullName>
    </recommendedName>
</protein>
<dbReference type="Pfam" id="PF00149">
    <property type="entry name" value="Metallophos"/>
    <property type="match status" value="1"/>
</dbReference>
<keyword evidence="1" id="KW-0732">Signal</keyword>
<dbReference type="InterPro" id="IPR004843">
    <property type="entry name" value="Calcineurin-like_PHP"/>
</dbReference>
<dbReference type="PROSITE" id="PS51257">
    <property type="entry name" value="PROKAR_LIPOPROTEIN"/>
    <property type="match status" value="1"/>
</dbReference>
<evidence type="ECO:0000259" key="2">
    <source>
        <dbReference type="Pfam" id="PF00149"/>
    </source>
</evidence>
<dbReference type="InterPro" id="IPR051918">
    <property type="entry name" value="STPP_CPPED1"/>
</dbReference>
<reference evidence="3" key="1">
    <citation type="journal article" date="2020" name="mSystems">
        <title>Genome- and Community-Level Interaction Insights into Carbon Utilization and Element Cycling Functions of Hydrothermarchaeota in Hydrothermal Sediment.</title>
        <authorList>
            <person name="Zhou Z."/>
            <person name="Liu Y."/>
            <person name="Xu W."/>
            <person name="Pan J."/>
            <person name="Luo Z.H."/>
            <person name="Li M."/>
        </authorList>
    </citation>
    <scope>NUCLEOTIDE SEQUENCE [LARGE SCALE GENOMIC DNA]</scope>
    <source>
        <strain evidence="3">SpSt-381</strain>
    </source>
</reference>
<dbReference type="AlphaFoldDB" id="A0A832MJ32"/>